<evidence type="ECO:0000313" key="3">
    <source>
        <dbReference type="EMBL" id="EYC12153.1"/>
    </source>
</evidence>
<gene>
    <name evidence="3" type="primary">Acey_s0048.g1639</name>
    <name evidence="3" type="ORF">Y032_0048g1639</name>
</gene>
<reference evidence="4" key="1">
    <citation type="journal article" date="2015" name="Nat. Genet.">
        <title>The genome and transcriptome of the zoonotic hookworm Ancylostoma ceylanicum identify infection-specific gene families.</title>
        <authorList>
            <person name="Schwarz E.M."/>
            <person name="Hu Y."/>
            <person name="Antoshechkin I."/>
            <person name="Miller M.M."/>
            <person name="Sternberg P.W."/>
            <person name="Aroian R.V."/>
        </authorList>
    </citation>
    <scope>NUCLEOTIDE SEQUENCE</scope>
    <source>
        <strain evidence="4">HY135</strain>
    </source>
</reference>
<feature type="compositionally biased region" description="Basic and acidic residues" evidence="1">
    <location>
        <begin position="139"/>
        <end position="169"/>
    </location>
</feature>
<organism evidence="3 4">
    <name type="scientific">Ancylostoma ceylanicum</name>
    <dbReference type="NCBI Taxonomy" id="53326"/>
    <lineage>
        <taxon>Eukaryota</taxon>
        <taxon>Metazoa</taxon>
        <taxon>Ecdysozoa</taxon>
        <taxon>Nematoda</taxon>
        <taxon>Chromadorea</taxon>
        <taxon>Rhabditida</taxon>
        <taxon>Rhabditina</taxon>
        <taxon>Rhabditomorpha</taxon>
        <taxon>Strongyloidea</taxon>
        <taxon>Ancylostomatidae</taxon>
        <taxon>Ancylostomatinae</taxon>
        <taxon>Ancylostoma</taxon>
    </lineage>
</organism>
<dbReference type="Proteomes" id="UP000024635">
    <property type="component" value="Unassembled WGS sequence"/>
</dbReference>
<evidence type="ECO:0000256" key="1">
    <source>
        <dbReference type="SAM" id="MobiDB-lite"/>
    </source>
</evidence>
<feature type="compositionally biased region" description="Polar residues" evidence="1">
    <location>
        <begin position="125"/>
        <end position="138"/>
    </location>
</feature>
<keyword evidence="2" id="KW-0812">Transmembrane</keyword>
<keyword evidence="4" id="KW-1185">Reference proteome</keyword>
<dbReference type="EMBL" id="JARK01001384">
    <property type="protein sequence ID" value="EYC12153.1"/>
    <property type="molecule type" value="Genomic_DNA"/>
</dbReference>
<keyword evidence="2" id="KW-1133">Transmembrane helix</keyword>
<protein>
    <submittedName>
        <fullName evidence="3">Uncharacterized protein</fullName>
    </submittedName>
</protein>
<evidence type="ECO:0000313" key="4">
    <source>
        <dbReference type="Proteomes" id="UP000024635"/>
    </source>
</evidence>
<proteinExistence type="predicted"/>
<name>A0A016UC29_9BILA</name>
<dbReference type="OrthoDB" id="10555606at2759"/>
<sequence>MFSFHVTERLTRLLLTLSSSVALLKGAKALKLSHVSSTGTVYFPFWIVFLCLSAIGTVAFVVGYVTVVNRRRTIIRGIFGSPEYELLEDYDSAATDCEWKNLGTTFAISRKEEVATPKFGDGLTPDTTKTKTPCSRIQDCSKSRSKEKSSKPRSKEQHSKSGNRTKEQNSKSSGNRSKEQNSKSSANRTKEQHSKSGSRLKSGASRKKTKA</sequence>
<feature type="region of interest" description="Disordered" evidence="1">
    <location>
        <begin position="117"/>
        <end position="211"/>
    </location>
</feature>
<evidence type="ECO:0000256" key="2">
    <source>
        <dbReference type="SAM" id="Phobius"/>
    </source>
</evidence>
<comment type="caution">
    <text evidence="3">The sequence shown here is derived from an EMBL/GenBank/DDBJ whole genome shotgun (WGS) entry which is preliminary data.</text>
</comment>
<accession>A0A016UC29</accession>
<feature type="transmembrane region" description="Helical" evidence="2">
    <location>
        <begin position="45"/>
        <end position="67"/>
    </location>
</feature>
<dbReference type="AlphaFoldDB" id="A0A016UC29"/>
<keyword evidence="2" id="KW-0472">Membrane</keyword>